<dbReference type="InterPro" id="IPR045584">
    <property type="entry name" value="Pilin-like"/>
</dbReference>
<evidence type="ECO:0008006" key="4">
    <source>
        <dbReference type="Google" id="ProtNLM"/>
    </source>
</evidence>
<keyword evidence="1" id="KW-0812">Transmembrane</keyword>
<dbReference type="AlphaFoldDB" id="A0A1G2KSQ2"/>
<dbReference type="Gene3D" id="3.30.700.10">
    <property type="entry name" value="Glycoprotein, Type 4 Pilin"/>
    <property type="match status" value="1"/>
</dbReference>
<dbReference type="InterPro" id="IPR012902">
    <property type="entry name" value="N_methyl_site"/>
</dbReference>
<feature type="transmembrane region" description="Helical" evidence="1">
    <location>
        <begin position="7"/>
        <end position="31"/>
    </location>
</feature>
<comment type="caution">
    <text evidence="2">The sequence shown here is derived from an EMBL/GenBank/DDBJ whole genome shotgun (WGS) entry which is preliminary data.</text>
</comment>
<evidence type="ECO:0000313" key="2">
    <source>
        <dbReference type="EMBL" id="OHA02450.1"/>
    </source>
</evidence>
<dbReference type="SUPFAM" id="SSF54523">
    <property type="entry name" value="Pili subunits"/>
    <property type="match status" value="1"/>
</dbReference>
<keyword evidence="1" id="KW-1133">Transmembrane helix</keyword>
<reference evidence="2 3" key="1">
    <citation type="journal article" date="2016" name="Nat. Commun.">
        <title>Thousands of microbial genomes shed light on interconnected biogeochemical processes in an aquifer system.</title>
        <authorList>
            <person name="Anantharaman K."/>
            <person name="Brown C.T."/>
            <person name="Hug L.A."/>
            <person name="Sharon I."/>
            <person name="Castelle C.J."/>
            <person name="Probst A.J."/>
            <person name="Thomas B.C."/>
            <person name="Singh A."/>
            <person name="Wilkins M.J."/>
            <person name="Karaoz U."/>
            <person name="Brodie E.L."/>
            <person name="Williams K.H."/>
            <person name="Hubbard S.S."/>
            <person name="Banfield J.F."/>
        </authorList>
    </citation>
    <scope>NUCLEOTIDE SEQUENCE [LARGE SCALE GENOMIC DNA]</scope>
</reference>
<name>A0A1G2KSQ2_9BACT</name>
<dbReference type="Proteomes" id="UP000177811">
    <property type="component" value="Unassembled WGS sequence"/>
</dbReference>
<dbReference type="NCBIfam" id="TIGR02532">
    <property type="entry name" value="IV_pilin_GFxxxE"/>
    <property type="match status" value="1"/>
</dbReference>
<evidence type="ECO:0000256" key="1">
    <source>
        <dbReference type="SAM" id="Phobius"/>
    </source>
</evidence>
<proteinExistence type="predicted"/>
<organism evidence="2 3">
    <name type="scientific">Candidatus Sungbacteria bacterium RIFCSPHIGHO2_02_FULL_51_29</name>
    <dbReference type="NCBI Taxonomy" id="1802273"/>
    <lineage>
        <taxon>Bacteria</taxon>
        <taxon>Candidatus Sungiibacteriota</taxon>
    </lineage>
</organism>
<evidence type="ECO:0000313" key="3">
    <source>
        <dbReference type="Proteomes" id="UP000177811"/>
    </source>
</evidence>
<dbReference type="EMBL" id="MHQL01000035">
    <property type="protein sequence ID" value="OHA02450.1"/>
    <property type="molecule type" value="Genomic_DNA"/>
</dbReference>
<protein>
    <recommendedName>
        <fullName evidence="4">General secretion pathway GspH domain-containing protein</fullName>
    </recommendedName>
</protein>
<accession>A0A1G2KSQ2</accession>
<sequence length="201" mass="21264">MQGSDRGFTLVEVVVVIGIMVLLMAMTLVSFPQLNERILIRKAGQQLVLDLRTAQSRAFAVRSIQCPAIVCPPTGGPRVPKGYGLRLHVGAPEYIMYADLDNSQTYNYAGGIAAPNTDVLAQTISFERGLKITSIVDAGGTPFCVGGDIDIAFATPAARMGIFCNGILAGETYIKTTITSPGVSVQTSVVSIITTGQILVQ</sequence>
<dbReference type="Pfam" id="PF07963">
    <property type="entry name" value="N_methyl"/>
    <property type="match status" value="1"/>
</dbReference>
<keyword evidence="1" id="KW-0472">Membrane</keyword>
<dbReference type="PROSITE" id="PS00409">
    <property type="entry name" value="PROKAR_NTER_METHYL"/>
    <property type="match status" value="1"/>
</dbReference>
<gene>
    <name evidence="2" type="ORF">A3C16_04945</name>
</gene>